<dbReference type="GO" id="GO:0000160">
    <property type="term" value="P:phosphorelay signal transduction system"/>
    <property type="evidence" value="ECO:0007669"/>
    <property type="project" value="InterPro"/>
</dbReference>
<dbReference type="EC" id="2.7.7.65" evidence="1"/>
<dbReference type="SUPFAM" id="SSF55073">
    <property type="entry name" value="Nucleotide cyclase"/>
    <property type="match status" value="1"/>
</dbReference>
<dbReference type="InterPro" id="IPR043128">
    <property type="entry name" value="Rev_trsase/Diguanyl_cyclase"/>
</dbReference>
<dbReference type="CDD" id="cd17538">
    <property type="entry name" value="REC_D1_PleD-like"/>
    <property type="match status" value="1"/>
</dbReference>
<dbReference type="SMART" id="SM00267">
    <property type="entry name" value="GGDEF"/>
    <property type="match status" value="1"/>
</dbReference>
<evidence type="ECO:0000256" key="1">
    <source>
        <dbReference type="ARBA" id="ARBA00012528"/>
    </source>
</evidence>
<evidence type="ECO:0000256" key="3">
    <source>
        <dbReference type="PROSITE-ProRule" id="PRU00169"/>
    </source>
</evidence>
<name>A0A0F5FMQ8_9HYPH</name>
<feature type="domain" description="Response regulatory" evidence="4">
    <location>
        <begin position="4"/>
        <end position="120"/>
    </location>
</feature>
<dbReference type="InterPro" id="IPR000160">
    <property type="entry name" value="GGDEF_dom"/>
</dbReference>
<dbReference type="GO" id="GO:0005886">
    <property type="term" value="C:plasma membrane"/>
    <property type="evidence" value="ECO:0007669"/>
    <property type="project" value="TreeGrafter"/>
</dbReference>
<protein>
    <recommendedName>
        <fullName evidence="1">diguanylate cyclase</fullName>
        <ecNumber evidence="1">2.7.7.65</ecNumber>
    </recommendedName>
</protein>
<dbReference type="EMBL" id="JZEY01000054">
    <property type="protein sequence ID" value="KKB09502.1"/>
    <property type="molecule type" value="Genomic_DNA"/>
</dbReference>
<dbReference type="Pfam" id="PF00990">
    <property type="entry name" value="GGDEF"/>
    <property type="match status" value="1"/>
</dbReference>
<dbReference type="Proteomes" id="UP000033649">
    <property type="component" value="Unassembled WGS sequence"/>
</dbReference>
<dbReference type="SUPFAM" id="SSF52172">
    <property type="entry name" value="CheY-like"/>
    <property type="match status" value="2"/>
</dbReference>
<dbReference type="NCBIfam" id="TIGR00254">
    <property type="entry name" value="GGDEF"/>
    <property type="match status" value="1"/>
</dbReference>
<dbReference type="InterPro" id="IPR001789">
    <property type="entry name" value="Sig_transdc_resp-reg_receiver"/>
</dbReference>
<dbReference type="FunFam" id="3.40.50.2300:FF:000574">
    <property type="entry name" value="Response regulator PleD"/>
    <property type="match status" value="1"/>
</dbReference>
<feature type="domain" description="Response regulatory" evidence="4">
    <location>
        <begin position="157"/>
        <end position="272"/>
    </location>
</feature>
<dbReference type="Pfam" id="PF00072">
    <property type="entry name" value="Response_reg"/>
    <property type="match status" value="2"/>
</dbReference>
<evidence type="ECO:0000313" key="7">
    <source>
        <dbReference type="Proteomes" id="UP000033649"/>
    </source>
</evidence>
<feature type="domain" description="GGDEF" evidence="5">
    <location>
        <begin position="322"/>
        <end position="456"/>
    </location>
</feature>
<dbReference type="OrthoDB" id="9812260at2"/>
<dbReference type="GO" id="GO:0052621">
    <property type="term" value="F:diguanylate cyclase activity"/>
    <property type="evidence" value="ECO:0007669"/>
    <property type="project" value="UniProtKB-EC"/>
</dbReference>
<dbReference type="SMART" id="SM00448">
    <property type="entry name" value="REC"/>
    <property type="match status" value="2"/>
</dbReference>
<dbReference type="Gene3D" id="3.40.50.2300">
    <property type="match status" value="1"/>
</dbReference>
<dbReference type="FunFam" id="3.30.70.270:FF:000001">
    <property type="entry name" value="Diguanylate cyclase domain protein"/>
    <property type="match status" value="1"/>
</dbReference>
<evidence type="ECO:0000259" key="4">
    <source>
        <dbReference type="PROSITE" id="PS50110"/>
    </source>
</evidence>
<sequence length="456" mass="51116">MTARVLIVDDIPTNVRLLEARLTAEYYDVVSASSGREALAICQSQDVDIILLDVMMPEMDGFEVCRRLKADPRTHHIPVLMITALDQPSDRVQGLDAGADDFLTKPVDDTQLMARVKSLVRLKSLTDELRARALTGQQIAIEDALRAMDQISASGGSVLIVDTDARHAERIRAYLEPEHRVDILTQPADAVFQVSGAHYELALVSMSLDEFDPLRVCSQIRTVEQARNLPIILMADPADKPRVVRALDLGINDFIHRPLERNELVARVRTQIRRHRYALELRQSVNNTLAMAVTDELTGLYNRRYFERHLNIMLGKAQEQERDLALMILDIDHFKAVNDTHGHDIGDAVIREFSARLRRNIRGVDLACRFGGEEFVVLMPDTDFAQADAVAERVRQSIAEKGFEVGNGRPLSVTVSVGVSLNETRADTPESLVKRADVALYRAKREGRNRVIFDAA</sequence>
<dbReference type="NCBIfam" id="NF007135">
    <property type="entry name" value="PRK09581.1"/>
    <property type="match status" value="1"/>
</dbReference>
<proteinExistence type="predicted"/>
<dbReference type="PANTHER" id="PTHR45138">
    <property type="entry name" value="REGULATORY COMPONENTS OF SENSORY TRANSDUCTION SYSTEM"/>
    <property type="match status" value="1"/>
</dbReference>
<dbReference type="InterPro" id="IPR011006">
    <property type="entry name" value="CheY-like_superfamily"/>
</dbReference>
<evidence type="ECO:0000256" key="2">
    <source>
        <dbReference type="ARBA" id="ARBA00034247"/>
    </source>
</evidence>
<dbReference type="GO" id="GO:0043709">
    <property type="term" value="P:cell adhesion involved in single-species biofilm formation"/>
    <property type="evidence" value="ECO:0007669"/>
    <property type="project" value="TreeGrafter"/>
</dbReference>
<comment type="caution">
    <text evidence="6">The sequence shown here is derived from an EMBL/GenBank/DDBJ whole genome shotgun (WGS) entry which is preliminary data.</text>
</comment>
<comment type="caution">
    <text evidence="3">Lacks conserved residue(s) required for the propagation of feature annotation.</text>
</comment>
<feature type="modified residue" description="4-aspartylphosphate" evidence="3">
    <location>
        <position position="53"/>
    </location>
</feature>
<dbReference type="InterPro" id="IPR050469">
    <property type="entry name" value="Diguanylate_Cyclase"/>
</dbReference>
<dbReference type="RefSeq" id="WP_046104196.1">
    <property type="nucleotide sequence ID" value="NZ_JZEY01000054.1"/>
</dbReference>
<dbReference type="STRING" id="429727.VE26_06220"/>
<dbReference type="Gene3D" id="6.10.250.690">
    <property type="match status" value="1"/>
</dbReference>
<comment type="catalytic activity">
    <reaction evidence="2">
        <text>2 GTP = 3',3'-c-di-GMP + 2 diphosphate</text>
        <dbReference type="Rhea" id="RHEA:24898"/>
        <dbReference type="ChEBI" id="CHEBI:33019"/>
        <dbReference type="ChEBI" id="CHEBI:37565"/>
        <dbReference type="ChEBI" id="CHEBI:58805"/>
        <dbReference type="EC" id="2.7.7.65"/>
    </reaction>
</comment>
<dbReference type="AlphaFoldDB" id="A0A0F5FMQ8"/>
<evidence type="ECO:0000259" key="5">
    <source>
        <dbReference type="PROSITE" id="PS50887"/>
    </source>
</evidence>
<dbReference type="Gene3D" id="3.30.70.270">
    <property type="match status" value="1"/>
</dbReference>
<dbReference type="PANTHER" id="PTHR45138:SF9">
    <property type="entry name" value="DIGUANYLATE CYCLASE DGCM-RELATED"/>
    <property type="match status" value="1"/>
</dbReference>
<evidence type="ECO:0000313" key="6">
    <source>
        <dbReference type="EMBL" id="KKB09502.1"/>
    </source>
</evidence>
<dbReference type="PATRIC" id="fig|429727.3.peg.1287"/>
<dbReference type="PROSITE" id="PS50110">
    <property type="entry name" value="RESPONSE_REGULATORY"/>
    <property type="match status" value="2"/>
</dbReference>
<dbReference type="GO" id="GO:1902201">
    <property type="term" value="P:negative regulation of bacterial-type flagellum-dependent cell motility"/>
    <property type="evidence" value="ECO:0007669"/>
    <property type="project" value="TreeGrafter"/>
</dbReference>
<gene>
    <name evidence="6" type="primary">pleD</name>
    <name evidence="6" type="ORF">VE26_06220</name>
</gene>
<keyword evidence="3" id="KW-0597">Phosphoprotein</keyword>
<dbReference type="CDD" id="cd01949">
    <property type="entry name" value="GGDEF"/>
    <property type="match status" value="1"/>
</dbReference>
<dbReference type="PROSITE" id="PS50887">
    <property type="entry name" value="GGDEF"/>
    <property type="match status" value="1"/>
</dbReference>
<reference evidence="6 7" key="1">
    <citation type="submission" date="2015-03" db="EMBL/GenBank/DDBJ databases">
        <authorList>
            <person name="Hassan Y."/>
            <person name="Lepp D."/>
            <person name="Li X.-Z."/>
            <person name="Zhou T."/>
        </authorList>
    </citation>
    <scope>NUCLEOTIDE SEQUENCE [LARGE SCALE GENOMIC DNA]</scope>
    <source>
        <strain evidence="6 7">IPL18</strain>
    </source>
</reference>
<dbReference type="InterPro" id="IPR029787">
    <property type="entry name" value="Nucleotide_cyclase"/>
</dbReference>
<accession>A0A0F5FMQ8</accession>
<keyword evidence="7" id="KW-1185">Reference proteome</keyword>
<organism evidence="6 7">
    <name type="scientific">Devosia chinhatensis</name>
    <dbReference type="NCBI Taxonomy" id="429727"/>
    <lineage>
        <taxon>Bacteria</taxon>
        <taxon>Pseudomonadati</taxon>
        <taxon>Pseudomonadota</taxon>
        <taxon>Alphaproteobacteria</taxon>
        <taxon>Hyphomicrobiales</taxon>
        <taxon>Devosiaceae</taxon>
        <taxon>Devosia</taxon>
    </lineage>
</organism>